<dbReference type="AlphaFoldDB" id="A0AAE0QUZ8"/>
<feature type="coiled-coil region" evidence="1">
    <location>
        <begin position="33"/>
        <end position="95"/>
    </location>
</feature>
<evidence type="ECO:0000256" key="1">
    <source>
        <dbReference type="SAM" id="Coils"/>
    </source>
</evidence>
<gene>
    <name evidence="2" type="ORF">QTP70_022258</name>
</gene>
<feature type="non-terminal residue" evidence="2">
    <location>
        <position position="287"/>
    </location>
</feature>
<keyword evidence="1" id="KW-0175">Coiled coil</keyword>
<feature type="non-terminal residue" evidence="2">
    <location>
        <position position="1"/>
    </location>
</feature>
<dbReference type="PANTHER" id="PTHR18881">
    <property type="entry name" value="POLYAMINE-MODULATED FACTOR 1-BINDING PROTEIN 1-RELATED"/>
    <property type="match status" value="1"/>
</dbReference>
<evidence type="ECO:0000313" key="2">
    <source>
        <dbReference type="EMBL" id="KAK3533446.1"/>
    </source>
</evidence>
<feature type="coiled-coil region" evidence="1">
    <location>
        <begin position="246"/>
        <end position="273"/>
    </location>
</feature>
<protein>
    <submittedName>
        <fullName evidence="2">Uncharacterized protein</fullName>
    </submittedName>
</protein>
<dbReference type="Proteomes" id="UP001274896">
    <property type="component" value="Unassembled WGS sequence"/>
</dbReference>
<accession>A0AAE0QUZ8</accession>
<dbReference type="SUPFAM" id="SSF57997">
    <property type="entry name" value="Tropomyosin"/>
    <property type="match status" value="1"/>
</dbReference>
<comment type="caution">
    <text evidence="2">The sequence shown here is derived from an EMBL/GenBank/DDBJ whole genome shotgun (WGS) entry which is preliminary data.</text>
</comment>
<keyword evidence="3" id="KW-1185">Reference proteome</keyword>
<dbReference type="PANTHER" id="PTHR18881:SF2">
    <property type="entry name" value="POLYAMINE-MODULATED FACTOR 1-BINDING PROTEIN 1"/>
    <property type="match status" value="1"/>
</dbReference>
<organism evidence="2 3">
    <name type="scientific">Hemibagrus guttatus</name>
    <dbReference type="NCBI Taxonomy" id="175788"/>
    <lineage>
        <taxon>Eukaryota</taxon>
        <taxon>Metazoa</taxon>
        <taxon>Chordata</taxon>
        <taxon>Craniata</taxon>
        <taxon>Vertebrata</taxon>
        <taxon>Euteleostomi</taxon>
        <taxon>Actinopterygii</taxon>
        <taxon>Neopterygii</taxon>
        <taxon>Teleostei</taxon>
        <taxon>Ostariophysi</taxon>
        <taxon>Siluriformes</taxon>
        <taxon>Bagridae</taxon>
        <taxon>Hemibagrus</taxon>
    </lineage>
</organism>
<reference evidence="2" key="1">
    <citation type="submission" date="2023-06" db="EMBL/GenBank/DDBJ databases">
        <title>Male Hemibagrus guttatus genome.</title>
        <authorList>
            <person name="Bian C."/>
        </authorList>
    </citation>
    <scope>NUCLEOTIDE SEQUENCE</scope>
    <source>
        <strain evidence="2">Male_cb2023</strain>
        <tissue evidence="2">Muscle</tissue>
    </source>
</reference>
<feature type="coiled-coil region" evidence="1">
    <location>
        <begin position="152"/>
        <end position="221"/>
    </location>
</feature>
<proteinExistence type="predicted"/>
<evidence type="ECO:0000313" key="3">
    <source>
        <dbReference type="Proteomes" id="UP001274896"/>
    </source>
</evidence>
<sequence length="287" mass="32937">ASCSEASDVFETPGVDVTLIIIIIIISISTLQVEEREAQIQELQDSITELHQAMSLKDQDKLRQLQQLVQLESRIKELTQELQSSAQTIAQLRHQARDSTTSTSVLHRDVSGDRTAERGLELLKSEEFEGDAKKRGAWERDGAFAALVLRRAQSVEEKLDVQEQRLWELQRELQEKQQELRRGHNRLQQLSTELQSTTRNAQELQGQLREVRTRLVQVEAENEALLGYKRLHASEVEKLSAELCSIQRGSEEEQETQRKFRELQAELSATRARLSDCRDGTREAQKR</sequence>
<dbReference type="EMBL" id="JAUCMX010000010">
    <property type="protein sequence ID" value="KAK3533446.1"/>
    <property type="molecule type" value="Genomic_DNA"/>
</dbReference>
<dbReference type="GO" id="GO:0007283">
    <property type="term" value="P:spermatogenesis"/>
    <property type="evidence" value="ECO:0007669"/>
    <property type="project" value="TreeGrafter"/>
</dbReference>
<name>A0AAE0QUZ8_9TELE</name>
<dbReference type="InterPro" id="IPR037391">
    <property type="entry name" value="PMF1-bd"/>
</dbReference>